<dbReference type="PATRIC" id="fig|883113.3.peg.891"/>
<dbReference type="HOGENOM" id="CLU_141519_0_1_9"/>
<dbReference type="eggNOG" id="ENOG50330X0">
    <property type="taxonomic scope" value="Bacteria"/>
</dbReference>
<evidence type="ECO:0000313" key="3">
    <source>
        <dbReference type="Proteomes" id="UP000006190"/>
    </source>
</evidence>
<dbReference type="Pfam" id="PF11195">
    <property type="entry name" value="Tad2-like"/>
    <property type="match status" value="1"/>
</dbReference>
<feature type="domain" description="Thoeris anti-defense 2-like" evidence="1">
    <location>
        <begin position="1"/>
        <end position="72"/>
    </location>
</feature>
<dbReference type="RefSeq" id="WP_006309016.1">
    <property type="nucleotide sequence ID" value="NZ_JH601133.1"/>
</dbReference>
<organism evidence="2 3">
    <name type="scientific">Facklamia languida CCUG 37842</name>
    <dbReference type="NCBI Taxonomy" id="883113"/>
    <lineage>
        <taxon>Bacteria</taxon>
        <taxon>Bacillati</taxon>
        <taxon>Bacillota</taxon>
        <taxon>Bacilli</taxon>
        <taxon>Lactobacillales</taxon>
        <taxon>Aerococcaceae</taxon>
        <taxon>Facklamia</taxon>
    </lineage>
</organism>
<evidence type="ECO:0000313" key="2">
    <source>
        <dbReference type="EMBL" id="EHR37138.1"/>
    </source>
</evidence>
<dbReference type="AlphaFoldDB" id="H3NJ57"/>
<name>H3NJ57_9LACT</name>
<sequence>MNFESILPQIKAGQKAVRQGWSGAEEYIYLIGQSLIDNQPMTPFLVIQVTGEGLSMFQPTVCDLLAEDWVIVDD</sequence>
<comment type="caution">
    <text evidence="2">The sequence shown here is derived from an EMBL/GenBank/DDBJ whole genome shotgun (WGS) entry which is preliminary data.</text>
</comment>
<protein>
    <recommendedName>
        <fullName evidence="1">Thoeris anti-defense 2-like domain-containing protein</fullName>
    </recommendedName>
</protein>
<accession>H3NJ57</accession>
<dbReference type="EMBL" id="AGEG01000010">
    <property type="protein sequence ID" value="EHR37138.1"/>
    <property type="molecule type" value="Genomic_DNA"/>
</dbReference>
<keyword evidence="3" id="KW-1185">Reference proteome</keyword>
<proteinExistence type="predicted"/>
<evidence type="ECO:0000259" key="1">
    <source>
        <dbReference type="Pfam" id="PF11195"/>
    </source>
</evidence>
<reference evidence="2 3" key="1">
    <citation type="submission" date="2012-01" db="EMBL/GenBank/DDBJ databases">
        <title>The Genome Sequence of Facklamia languida CCUG 37842.</title>
        <authorList>
            <consortium name="The Broad Institute Genome Sequencing Platform"/>
            <person name="Earl A."/>
            <person name="Ward D."/>
            <person name="Feldgarden M."/>
            <person name="Gevers D."/>
            <person name="Huys G."/>
            <person name="Young S.K."/>
            <person name="Zeng Q."/>
            <person name="Gargeya S."/>
            <person name="Fitzgerald M."/>
            <person name="Haas B."/>
            <person name="Abouelleil A."/>
            <person name="Alvarado L."/>
            <person name="Arachchi H.M."/>
            <person name="Berlin A."/>
            <person name="Chapman S.B."/>
            <person name="Gearin G."/>
            <person name="Goldberg J."/>
            <person name="Griggs A."/>
            <person name="Gujja S."/>
            <person name="Hansen M."/>
            <person name="Heiman D."/>
            <person name="Howarth C."/>
            <person name="Larimer J."/>
            <person name="Lui A."/>
            <person name="MacDonald P.J.P."/>
            <person name="McCowen C."/>
            <person name="Montmayeur A."/>
            <person name="Murphy C."/>
            <person name="Neiman D."/>
            <person name="Pearson M."/>
            <person name="Priest M."/>
            <person name="Roberts A."/>
            <person name="Saif S."/>
            <person name="Shea T."/>
            <person name="Sisk P."/>
            <person name="Stolte C."/>
            <person name="Sykes S."/>
            <person name="Wortman J."/>
            <person name="Nusbaum C."/>
            <person name="Birren B."/>
        </authorList>
    </citation>
    <scope>NUCLEOTIDE SEQUENCE [LARGE SCALE GENOMIC DNA]</scope>
    <source>
        <strain evidence="2 3">CCUG 37842</strain>
    </source>
</reference>
<dbReference type="Proteomes" id="UP000006190">
    <property type="component" value="Unassembled WGS sequence"/>
</dbReference>
<dbReference type="OrthoDB" id="9806476at2"/>
<gene>
    <name evidence="2" type="ORF">HMPREF9708_00896</name>
</gene>
<dbReference type="InterPro" id="IPR021361">
    <property type="entry name" value="Tad2-like_dom"/>
</dbReference>
<dbReference type="STRING" id="883113.HMPREF9708_00896"/>